<accession>A0A172YF24</accession>
<reference evidence="2 3" key="1">
    <citation type="submission" date="2016-04" db="EMBL/GenBank/DDBJ databases">
        <title>Complete Genome Sequence of Halotalea alkalilenta IHB B 13600.</title>
        <authorList>
            <person name="Swarnkar M.K."/>
            <person name="Sharma A."/>
            <person name="Kaushal K."/>
            <person name="Soni R."/>
            <person name="Rana S."/>
            <person name="Singh A.K."/>
            <person name="Gulati A."/>
        </authorList>
    </citation>
    <scope>NUCLEOTIDE SEQUENCE [LARGE SCALE GENOMIC DNA]</scope>
    <source>
        <strain evidence="2 3">IHB B 13600</strain>
    </source>
</reference>
<evidence type="ECO:0000256" key="1">
    <source>
        <dbReference type="SAM" id="MobiDB-lite"/>
    </source>
</evidence>
<proteinExistence type="predicted"/>
<dbReference type="Proteomes" id="UP000077875">
    <property type="component" value="Chromosome"/>
</dbReference>
<protein>
    <submittedName>
        <fullName evidence="2">Uncharacterized protein</fullName>
    </submittedName>
</protein>
<feature type="region of interest" description="Disordered" evidence="1">
    <location>
        <begin position="45"/>
        <end position="65"/>
    </location>
</feature>
<keyword evidence="3" id="KW-1185">Reference proteome</keyword>
<dbReference type="RefSeq" id="WP_064122749.1">
    <property type="nucleotide sequence ID" value="NZ_CP015243.1"/>
</dbReference>
<dbReference type="AlphaFoldDB" id="A0A172YF24"/>
<gene>
    <name evidence="2" type="ORF">A5892_10405</name>
</gene>
<evidence type="ECO:0000313" key="2">
    <source>
        <dbReference type="EMBL" id="ANF57824.1"/>
    </source>
</evidence>
<dbReference type="KEGG" id="haa:A5892_10405"/>
<sequence>MKKRYVVENRLSAAVGLTNPAVESMKSDRYPGWVIVERRGGREVRGPFSSLSEAQARASEMNGGQ</sequence>
<dbReference type="EMBL" id="CP015243">
    <property type="protein sequence ID" value="ANF57824.1"/>
    <property type="molecule type" value="Genomic_DNA"/>
</dbReference>
<name>A0A172YF24_9GAMM</name>
<evidence type="ECO:0000313" key="3">
    <source>
        <dbReference type="Proteomes" id="UP000077875"/>
    </source>
</evidence>
<organism evidence="2 3">
    <name type="scientific">Halotalea alkalilenta</name>
    <dbReference type="NCBI Taxonomy" id="376489"/>
    <lineage>
        <taxon>Bacteria</taxon>
        <taxon>Pseudomonadati</taxon>
        <taxon>Pseudomonadota</taxon>
        <taxon>Gammaproteobacteria</taxon>
        <taxon>Oceanospirillales</taxon>
        <taxon>Halomonadaceae</taxon>
        <taxon>Halotalea</taxon>
    </lineage>
</organism>